<protein>
    <submittedName>
        <fullName evidence="9">Alkaline phosphatase</fullName>
    </submittedName>
</protein>
<keyword evidence="5 7" id="KW-1133">Transmembrane helix</keyword>
<proteinExistence type="inferred from homology"/>
<dbReference type="RefSeq" id="WP_085728749.1">
    <property type="nucleotide sequence ID" value="NZ_NBYN01000055.1"/>
</dbReference>
<evidence type="ECO:0000256" key="2">
    <source>
        <dbReference type="ARBA" id="ARBA00010792"/>
    </source>
</evidence>
<feature type="domain" description="VTT" evidence="8">
    <location>
        <begin position="30"/>
        <end position="165"/>
    </location>
</feature>
<keyword evidence="3" id="KW-1003">Cell membrane</keyword>
<feature type="transmembrane region" description="Helical" evidence="7">
    <location>
        <begin position="180"/>
        <end position="198"/>
    </location>
</feature>
<evidence type="ECO:0000256" key="7">
    <source>
        <dbReference type="SAM" id="Phobius"/>
    </source>
</evidence>
<feature type="transmembrane region" description="Helical" evidence="7">
    <location>
        <begin position="12"/>
        <end position="31"/>
    </location>
</feature>
<dbReference type="InterPro" id="IPR032816">
    <property type="entry name" value="VTT_dom"/>
</dbReference>
<organism evidence="9 10">
    <name type="scientific">Cylindrospermopsis raciborskii CENA303</name>
    <dbReference type="NCBI Taxonomy" id="1170769"/>
    <lineage>
        <taxon>Bacteria</taxon>
        <taxon>Bacillati</taxon>
        <taxon>Cyanobacteriota</taxon>
        <taxon>Cyanophyceae</taxon>
        <taxon>Nostocales</taxon>
        <taxon>Aphanizomenonaceae</taxon>
        <taxon>Cylindrospermopsis</taxon>
    </lineage>
</organism>
<dbReference type="GO" id="GO:0005886">
    <property type="term" value="C:plasma membrane"/>
    <property type="evidence" value="ECO:0007669"/>
    <property type="project" value="UniProtKB-SubCell"/>
</dbReference>
<dbReference type="AlphaFoldDB" id="A0A1X4G4F6"/>
<evidence type="ECO:0000256" key="4">
    <source>
        <dbReference type="ARBA" id="ARBA00022692"/>
    </source>
</evidence>
<dbReference type="Pfam" id="PF09335">
    <property type="entry name" value="VTT_dom"/>
    <property type="match status" value="1"/>
</dbReference>
<keyword evidence="4 7" id="KW-0812">Transmembrane</keyword>
<feature type="transmembrane region" description="Helical" evidence="7">
    <location>
        <begin position="51"/>
        <end position="75"/>
    </location>
</feature>
<evidence type="ECO:0000313" key="9">
    <source>
        <dbReference type="EMBL" id="OSO89411.1"/>
    </source>
</evidence>
<dbReference type="PANTHER" id="PTHR42709">
    <property type="entry name" value="ALKALINE PHOSPHATASE LIKE PROTEIN"/>
    <property type="match status" value="1"/>
</dbReference>
<evidence type="ECO:0000256" key="3">
    <source>
        <dbReference type="ARBA" id="ARBA00022475"/>
    </source>
</evidence>
<reference evidence="10" key="1">
    <citation type="submission" date="2017-04" db="EMBL/GenBank/DDBJ databases">
        <authorList>
            <person name="Abreu V.A."/>
            <person name="Popin R.V."/>
            <person name="Rigonato J."/>
            <person name="Andreote A.P."/>
            <person name="Schaker P.C."/>
            <person name="Hoff-Risseti C."/>
            <person name="Alvarenga D.O."/>
            <person name="Varani A.M."/>
            <person name="Fiore M.F."/>
        </authorList>
    </citation>
    <scope>NUCLEOTIDE SEQUENCE [LARGE SCALE GENOMIC DNA]</scope>
    <source>
        <strain evidence="10">CENA303</strain>
    </source>
</reference>
<comment type="subcellular location">
    <subcellularLocation>
        <location evidence="1">Cell membrane</location>
        <topology evidence="1">Multi-pass membrane protein</topology>
    </subcellularLocation>
</comment>
<evidence type="ECO:0000256" key="5">
    <source>
        <dbReference type="ARBA" id="ARBA00022989"/>
    </source>
</evidence>
<evidence type="ECO:0000259" key="8">
    <source>
        <dbReference type="Pfam" id="PF09335"/>
    </source>
</evidence>
<evidence type="ECO:0000256" key="6">
    <source>
        <dbReference type="ARBA" id="ARBA00023136"/>
    </source>
</evidence>
<comment type="caution">
    <text evidence="9">The sequence shown here is derived from an EMBL/GenBank/DDBJ whole genome shotgun (WGS) entry which is preliminary data.</text>
</comment>
<evidence type="ECO:0000256" key="1">
    <source>
        <dbReference type="ARBA" id="ARBA00004651"/>
    </source>
</evidence>
<sequence length="207" mass="23179">MLEWITNTINSLGYIGIAMMMFLENLFPPIPSELIMPLAGFTASPYQPGGAKLNIIGVFFSGLVGSTLGALIWYYPGKLLQEQQLKKLARKYGKWLAISSDDIDKAKTWFNRQGGKAVLMGRLVPGIRTLISIPAGMANMPMLPFLLYTTLGSAVWVGFLTYSGYLLGTQYKLVEEYIDPISKIVLVGILVLFFLWVFKRKSQQIRR</sequence>
<dbReference type="PANTHER" id="PTHR42709:SF6">
    <property type="entry name" value="UNDECAPRENYL PHOSPHATE TRANSPORTER A"/>
    <property type="match status" value="1"/>
</dbReference>
<dbReference type="Proteomes" id="UP000192997">
    <property type="component" value="Unassembled WGS sequence"/>
</dbReference>
<comment type="similarity">
    <text evidence="2">Belongs to the DedA family.</text>
</comment>
<dbReference type="InterPro" id="IPR051311">
    <property type="entry name" value="DedA_domain"/>
</dbReference>
<dbReference type="EMBL" id="NBYN01000055">
    <property type="protein sequence ID" value="OSO89411.1"/>
    <property type="molecule type" value="Genomic_DNA"/>
</dbReference>
<accession>A0A1X4G4F6</accession>
<name>A0A1X4G4F6_9CYAN</name>
<keyword evidence="6 7" id="KW-0472">Membrane</keyword>
<gene>
    <name evidence="9" type="ORF">B7O87_12055</name>
</gene>
<feature type="transmembrane region" description="Helical" evidence="7">
    <location>
        <begin position="145"/>
        <end position="168"/>
    </location>
</feature>
<evidence type="ECO:0000313" key="10">
    <source>
        <dbReference type="Proteomes" id="UP000192997"/>
    </source>
</evidence>